<proteinExistence type="predicted"/>
<organism evidence="1 2">
    <name type="scientific">Myroides odoratimimus</name>
    <dbReference type="NCBI Taxonomy" id="76832"/>
    <lineage>
        <taxon>Bacteria</taxon>
        <taxon>Pseudomonadati</taxon>
        <taxon>Bacteroidota</taxon>
        <taxon>Flavobacteriia</taxon>
        <taxon>Flavobacteriales</taxon>
        <taxon>Flavobacteriaceae</taxon>
        <taxon>Myroides</taxon>
    </lineage>
</organism>
<evidence type="ECO:0000313" key="2">
    <source>
        <dbReference type="Proteomes" id="UP000069030"/>
    </source>
</evidence>
<sequence length="149" mass="17606">MQQTIYIDDIQPRERIVEGIDVFEIEWFETQKHLFHRLTTNGVELHLLKENRDWQHADALYCQGELIAQLVIKPTLTIQFKSDKGQEVADFSFYIGNRHLPVFIEGDNTFLVPYDGNLYEQLANKFANNIVLEKRQLLTQHLLKKKYSK</sequence>
<accession>A0AAI8C8B9</accession>
<dbReference type="Gene3D" id="3.30.70.790">
    <property type="entry name" value="UreE, C-terminal domain"/>
    <property type="match status" value="1"/>
</dbReference>
<dbReference type="RefSeq" id="WP_006258230.1">
    <property type="nucleotide sequence ID" value="NZ_CP013690.1"/>
</dbReference>
<dbReference type="AlphaFoldDB" id="A0AAI8C8B9"/>
<gene>
    <name evidence="1" type="ORF">AS202_17840</name>
</gene>
<evidence type="ECO:0000313" key="1">
    <source>
        <dbReference type="EMBL" id="ALU27894.1"/>
    </source>
</evidence>
<dbReference type="EMBL" id="CP013690">
    <property type="protein sequence ID" value="ALU27894.1"/>
    <property type="molecule type" value="Genomic_DNA"/>
</dbReference>
<dbReference type="KEGG" id="mod:AS202_17840"/>
<dbReference type="SUPFAM" id="SSF69737">
    <property type="entry name" value="Urease metallochaperone UreE, C-terminal domain"/>
    <property type="match status" value="1"/>
</dbReference>
<dbReference type="Proteomes" id="UP000069030">
    <property type="component" value="Chromosome"/>
</dbReference>
<reference evidence="1 2" key="1">
    <citation type="journal article" date="2016" name="J. Zhejiang Univ. Sci. B">
        <title>Antibiotic resistance mechanisms of Myroides sp.</title>
        <authorList>
            <person name="Hu S."/>
            <person name="Yuan S."/>
            <person name="Qu H."/>
            <person name="Jiang T."/>
            <person name="Zhou Y."/>
            <person name="Wang M."/>
            <person name="Ming D."/>
        </authorList>
    </citation>
    <scope>NUCLEOTIDE SEQUENCE [LARGE SCALE GENOMIC DNA]</scope>
    <source>
        <strain evidence="1 2">PR63039</strain>
    </source>
</reference>
<protein>
    <submittedName>
        <fullName evidence="1">Urease accessory protein UreE</fullName>
    </submittedName>
</protein>
<name>A0AAI8C8B9_9FLAO</name>
<dbReference type="Gene3D" id="2.60.260.20">
    <property type="entry name" value="Urease metallochaperone UreE, N-terminal domain"/>
    <property type="match status" value="1"/>
</dbReference>